<evidence type="ECO:0000313" key="9">
    <source>
        <dbReference type="EnsemblMetazoa" id="XP_028127691.2"/>
    </source>
</evidence>
<evidence type="ECO:0000313" key="10">
    <source>
        <dbReference type="Proteomes" id="UP001652700"/>
    </source>
</evidence>
<reference evidence="9" key="1">
    <citation type="submission" date="2025-05" db="UniProtKB">
        <authorList>
            <consortium name="EnsemblMetazoa"/>
        </authorList>
    </citation>
    <scope>IDENTIFICATION</scope>
</reference>
<dbReference type="SUPFAM" id="SSF52096">
    <property type="entry name" value="ClpP/crotonase"/>
    <property type="match status" value="1"/>
</dbReference>
<evidence type="ECO:0000256" key="4">
    <source>
        <dbReference type="ARBA" id="ARBA00016714"/>
    </source>
</evidence>
<evidence type="ECO:0000259" key="8">
    <source>
        <dbReference type="Pfam" id="PF16113"/>
    </source>
</evidence>
<dbReference type="RefSeq" id="XP_028127691.2">
    <property type="nucleotide sequence ID" value="XM_028271890.2"/>
</dbReference>
<feature type="domain" description="Enoyl-CoA hydratase/isomerase" evidence="8">
    <location>
        <begin position="42"/>
        <end position="362"/>
    </location>
</feature>
<comment type="function">
    <text evidence="6">Hydrolyzes 3-hydroxyisobutyryl-CoA (HIBYL-CoA), a saline catabolite. Has high activity toward isobutyryl-CoA. Could be an isobutyryl-CoA dehydrogenase that functions in valine catabolism. Also hydrolyzes 3-hydroxypropanoyl-CoA.</text>
</comment>
<evidence type="ECO:0000256" key="6">
    <source>
        <dbReference type="ARBA" id="ARBA00024871"/>
    </source>
</evidence>
<dbReference type="GeneID" id="114324146"/>
<evidence type="ECO:0000256" key="7">
    <source>
        <dbReference type="ARBA" id="ARBA00031181"/>
    </source>
</evidence>
<dbReference type="Proteomes" id="UP001652700">
    <property type="component" value="Unplaced"/>
</dbReference>
<accession>A0ABM5I905</accession>
<evidence type="ECO:0000256" key="5">
    <source>
        <dbReference type="ARBA" id="ARBA00022801"/>
    </source>
</evidence>
<name>A0ABM5I905_DIAVI</name>
<dbReference type="NCBIfam" id="NF004127">
    <property type="entry name" value="PRK05617.1"/>
    <property type="match status" value="1"/>
</dbReference>
<evidence type="ECO:0000256" key="2">
    <source>
        <dbReference type="ARBA" id="ARBA00005254"/>
    </source>
</evidence>
<comment type="similarity">
    <text evidence="2">Belongs to the enoyl-CoA hydratase/isomerase family.</text>
</comment>
<dbReference type="InterPro" id="IPR029045">
    <property type="entry name" value="ClpP/crotonase-like_dom_sf"/>
</dbReference>
<dbReference type="EC" id="3.1.2.4" evidence="3"/>
<sequence>MSLNRSPITLIQLLRTETKTVFCRNFSEEPLVISREVGNNAMAILNRPKSLNSVTLPMHNEMDKLIRKWEKEKTLVLIRGAGDKAFGTGGDLFIFRKEVRKNTNYLRDIIISANATNYLVSKYKIPIVGLMNGLTLGGSLSYIIFAKYRVATENSIFGMPEVKLGFHPNSGATYFYNRCAGKLGYYLGLTGKTLQGSDIVRAGFATHFCKNNNLEKLQSTLLNCTDKNSIEDIFENICEKRFPEFTLNPIMERITNCFSATTIENILLKLQSDGTPWAKETLHILNRHSPVALKVTLRQFLKGQSLDLKSCLEMEGNISINFYKYPDVFEGIRVVLEDRHDKPSWNPSKLSDVNEEMIDRYFIPVAEDLQKSLLKEVEDRT</sequence>
<dbReference type="InterPro" id="IPR032259">
    <property type="entry name" value="HIBYL-CoA-H"/>
</dbReference>
<evidence type="ECO:0000256" key="1">
    <source>
        <dbReference type="ARBA" id="ARBA00001709"/>
    </source>
</evidence>
<dbReference type="EnsemblMetazoa" id="XM_028271890.2">
    <property type="protein sequence ID" value="XP_028127691.2"/>
    <property type="gene ID" value="LOC114324146"/>
</dbReference>
<dbReference type="PANTHER" id="PTHR43176:SF3">
    <property type="entry name" value="3-HYDROXYISOBUTYRYL-COA HYDROLASE, MITOCHONDRIAL"/>
    <property type="match status" value="1"/>
</dbReference>
<dbReference type="PANTHER" id="PTHR43176">
    <property type="entry name" value="3-HYDROXYISOBUTYRYL-COA HYDROLASE-RELATED"/>
    <property type="match status" value="1"/>
</dbReference>
<keyword evidence="5" id="KW-0378">Hydrolase</keyword>
<organism evidence="9 10">
    <name type="scientific">Diabrotica virgifera virgifera</name>
    <name type="common">western corn rootworm</name>
    <dbReference type="NCBI Taxonomy" id="50390"/>
    <lineage>
        <taxon>Eukaryota</taxon>
        <taxon>Metazoa</taxon>
        <taxon>Ecdysozoa</taxon>
        <taxon>Arthropoda</taxon>
        <taxon>Hexapoda</taxon>
        <taxon>Insecta</taxon>
        <taxon>Pterygota</taxon>
        <taxon>Neoptera</taxon>
        <taxon>Endopterygota</taxon>
        <taxon>Coleoptera</taxon>
        <taxon>Polyphaga</taxon>
        <taxon>Cucujiformia</taxon>
        <taxon>Chrysomeloidea</taxon>
        <taxon>Chrysomelidae</taxon>
        <taxon>Galerucinae</taxon>
        <taxon>Diabroticina</taxon>
        <taxon>Diabroticites</taxon>
        <taxon>Diabrotica</taxon>
    </lineage>
</organism>
<dbReference type="InterPro" id="IPR045004">
    <property type="entry name" value="ECH_dom"/>
</dbReference>
<proteinExistence type="inferred from homology"/>
<keyword evidence="10" id="KW-1185">Reference proteome</keyword>
<dbReference type="CDD" id="cd06558">
    <property type="entry name" value="crotonase-like"/>
    <property type="match status" value="1"/>
</dbReference>
<dbReference type="Pfam" id="PF16113">
    <property type="entry name" value="ECH_2"/>
    <property type="match status" value="1"/>
</dbReference>
<protein>
    <recommendedName>
        <fullName evidence="4">3-hydroxyisobutyryl-CoA hydrolase, mitochondrial</fullName>
        <ecNumber evidence="3">3.1.2.4</ecNumber>
    </recommendedName>
    <alternativeName>
        <fullName evidence="7">3-hydroxyisobutyryl-coenzyme A hydrolase</fullName>
    </alternativeName>
</protein>
<comment type="catalytic activity">
    <reaction evidence="1">
        <text>3-hydroxy-2-methylpropanoyl-CoA + H2O = 3-hydroxy-2-methylpropanoate + CoA + H(+)</text>
        <dbReference type="Rhea" id="RHEA:20888"/>
        <dbReference type="ChEBI" id="CHEBI:11805"/>
        <dbReference type="ChEBI" id="CHEBI:15377"/>
        <dbReference type="ChEBI" id="CHEBI:15378"/>
        <dbReference type="ChEBI" id="CHEBI:57287"/>
        <dbReference type="ChEBI" id="CHEBI:57340"/>
        <dbReference type="EC" id="3.1.2.4"/>
    </reaction>
</comment>
<evidence type="ECO:0000256" key="3">
    <source>
        <dbReference type="ARBA" id="ARBA00011915"/>
    </source>
</evidence>
<dbReference type="Gene3D" id="3.90.226.10">
    <property type="entry name" value="2-enoyl-CoA Hydratase, Chain A, domain 1"/>
    <property type="match status" value="1"/>
</dbReference>